<dbReference type="PANTHER" id="PTHR46577:SF1">
    <property type="entry name" value="HTH-TYPE TRANSCRIPTIONAL REGULATORY PROTEIN GABR"/>
    <property type="match status" value="1"/>
</dbReference>
<keyword evidence="2" id="KW-0663">Pyridoxal phosphate</keyword>
<dbReference type="InterPro" id="IPR036390">
    <property type="entry name" value="WH_DNA-bd_sf"/>
</dbReference>
<dbReference type="CDD" id="cd00609">
    <property type="entry name" value="AAT_like"/>
    <property type="match status" value="1"/>
</dbReference>
<dbReference type="eggNOG" id="COG1167">
    <property type="taxonomic scope" value="Bacteria"/>
</dbReference>
<dbReference type="Gene3D" id="1.10.10.10">
    <property type="entry name" value="Winged helix-like DNA-binding domain superfamily/Winged helix DNA-binding domain"/>
    <property type="match status" value="1"/>
</dbReference>
<feature type="region of interest" description="Disordered" evidence="6">
    <location>
        <begin position="486"/>
        <end position="511"/>
    </location>
</feature>
<dbReference type="GO" id="GO:0008483">
    <property type="term" value="F:transaminase activity"/>
    <property type="evidence" value="ECO:0007669"/>
    <property type="project" value="UniProtKB-KW"/>
</dbReference>
<dbReference type="Proteomes" id="UP000182690">
    <property type="component" value="Unassembled WGS sequence"/>
</dbReference>
<dbReference type="InterPro" id="IPR000524">
    <property type="entry name" value="Tscrpt_reg_HTH_GntR"/>
</dbReference>
<dbReference type="RefSeq" id="WP_074689888.1">
    <property type="nucleotide sequence ID" value="NZ_FNKB01000001.1"/>
</dbReference>
<proteinExistence type="inferred from homology"/>
<keyword evidence="4" id="KW-0238">DNA-binding</keyword>
<evidence type="ECO:0000256" key="2">
    <source>
        <dbReference type="ARBA" id="ARBA00022898"/>
    </source>
</evidence>
<dbReference type="GO" id="GO:0003677">
    <property type="term" value="F:DNA binding"/>
    <property type="evidence" value="ECO:0007669"/>
    <property type="project" value="UniProtKB-KW"/>
</dbReference>
<dbReference type="EMBL" id="FNKB01000001">
    <property type="protein sequence ID" value="SDQ10269.1"/>
    <property type="molecule type" value="Genomic_DNA"/>
</dbReference>
<dbReference type="InterPro" id="IPR015424">
    <property type="entry name" value="PyrdxlP-dep_Trfase"/>
</dbReference>
<feature type="domain" description="HTH gntR-type" evidence="7">
    <location>
        <begin position="19"/>
        <end position="87"/>
    </location>
</feature>
<reference evidence="8 9" key="1">
    <citation type="submission" date="2016-10" db="EMBL/GenBank/DDBJ databases">
        <authorList>
            <person name="de Groot N.N."/>
        </authorList>
    </citation>
    <scope>NUCLEOTIDE SEQUENCE [LARGE SCALE GENOMIC DNA]</scope>
    <source>
        <strain evidence="8 9">DSM 22788</strain>
    </source>
</reference>
<gene>
    <name evidence="8" type="ORF">SAMN04488565_0529</name>
</gene>
<sequence>MRHRIPVDLVLDTTAAPGATAREHLVEQLREAVLAGQIAAGAQLPSSRSLAAATGCSRGTVIAAFEELIGEGYCVSVPGSGTFVAADLSIVAGRRPTPRPARPDRDPPAPGARSGAPGRSAHHLSPGSPSTQFGGTREWQTAWRRALRRDLPSVPPPPAGDARLRELIADHLLQARGVRCDRDDVLLTAGTNDGIALLMHALRAEGPVGARIATEEPGYPASRRVIRRLGGHSVGVPVRGGGIDVEALRAQEGPFAGVLLTPSHQYPLGGRMPVAGRLAVLDWARERDALVIEDDYDSEFRHGAPALPAIASLDDERRVALVGSYSKTLSPWLRCGYVVVRHPDVRERALAARADLGLPLSGTVQHALAEFLESGGLRRHLARVGRAYAHRRTLVIDAFAGAPGVRVHAVEAGLHATLTWEPGPTAAAAVRELAARGVATTPLHEYYDDPASAPHGLVLGYGAASDVQLHGALQHITEVLAGARNEDRCEDRGEDRGAVQGADRGSASVRA</sequence>
<evidence type="ECO:0000256" key="5">
    <source>
        <dbReference type="ARBA" id="ARBA00023163"/>
    </source>
</evidence>
<dbReference type="STRING" id="1079994.SAMN04488565_0529"/>
<protein>
    <submittedName>
        <fullName evidence="8">GntR family transcriptional regulator / MocR family aminotransferase</fullName>
    </submittedName>
</protein>
<accession>A0A1H0Y545</accession>
<evidence type="ECO:0000313" key="8">
    <source>
        <dbReference type="EMBL" id="SDQ10269.1"/>
    </source>
</evidence>
<dbReference type="GO" id="GO:0030170">
    <property type="term" value="F:pyridoxal phosphate binding"/>
    <property type="evidence" value="ECO:0007669"/>
    <property type="project" value="InterPro"/>
</dbReference>
<dbReference type="SUPFAM" id="SSF53383">
    <property type="entry name" value="PLP-dependent transferases"/>
    <property type="match status" value="1"/>
</dbReference>
<evidence type="ECO:0000313" key="9">
    <source>
        <dbReference type="Proteomes" id="UP000182690"/>
    </source>
</evidence>
<keyword evidence="8" id="KW-0808">Transferase</keyword>
<organism evidence="8 9">
    <name type="scientific">Leucobacter chromiiresistens</name>
    <dbReference type="NCBI Taxonomy" id="1079994"/>
    <lineage>
        <taxon>Bacteria</taxon>
        <taxon>Bacillati</taxon>
        <taxon>Actinomycetota</taxon>
        <taxon>Actinomycetes</taxon>
        <taxon>Micrococcales</taxon>
        <taxon>Microbacteriaceae</taxon>
        <taxon>Leucobacter</taxon>
    </lineage>
</organism>
<dbReference type="InterPro" id="IPR036388">
    <property type="entry name" value="WH-like_DNA-bd_sf"/>
</dbReference>
<evidence type="ECO:0000256" key="1">
    <source>
        <dbReference type="ARBA" id="ARBA00005384"/>
    </source>
</evidence>
<dbReference type="OrthoDB" id="594134at2"/>
<keyword evidence="3" id="KW-0805">Transcription regulation</keyword>
<evidence type="ECO:0000259" key="7">
    <source>
        <dbReference type="PROSITE" id="PS50949"/>
    </source>
</evidence>
<dbReference type="SMART" id="SM00345">
    <property type="entry name" value="HTH_GNTR"/>
    <property type="match status" value="1"/>
</dbReference>
<dbReference type="Gene3D" id="3.40.640.10">
    <property type="entry name" value="Type I PLP-dependent aspartate aminotransferase-like (Major domain)"/>
    <property type="match status" value="1"/>
</dbReference>
<dbReference type="AlphaFoldDB" id="A0A1H0Y545"/>
<keyword evidence="5" id="KW-0804">Transcription</keyword>
<dbReference type="SUPFAM" id="SSF46785">
    <property type="entry name" value="Winged helix' DNA-binding domain"/>
    <property type="match status" value="1"/>
</dbReference>
<dbReference type="Pfam" id="PF00155">
    <property type="entry name" value="Aminotran_1_2"/>
    <property type="match status" value="1"/>
</dbReference>
<feature type="compositionally biased region" description="Basic and acidic residues" evidence="6">
    <location>
        <begin position="486"/>
        <end position="497"/>
    </location>
</feature>
<dbReference type="PROSITE" id="PS50949">
    <property type="entry name" value="HTH_GNTR"/>
    <property type="match status" value="1"/>
</dbReference>
<dbReference type="GO" id="GO:0003700">
    <property type="term" value="F:DNA-binding transcription factor activity"/>
    <property type="evidence" value="ECO:0007669"/>
    <property type="project" value="InterPro"/>
</dbReference>
<dbReference type="CDD" id="cd07377">
    <property type="entry name" value="WHTH_GntR"/>
    <property type="match status" value="1"/>
</dbReference>
<dbReference type="InterPro" id="IPR051446">
    <property type="entry name" value="HTH_trans_reg/aminotransferase"/>
</dbReference>
<evidence type="ECO:0000256" key="4">
    <source>
        <dbReference type="ARBA" id="ARBA00023125"/>
    </source>
</evidence>
<comment type="similarity">
    <text evidence="1">In the C-terminal section; belongs to the class-I pyridoxal-phosphate-dependent aminotransferase family.</text>
</comment>
<dbReference type="InterPro" id="IPR004839">
    <property type="entry name" value="Aminotransferase_I/II_large"/>
</dbReference>
<name>A0A1H0Y545_9MICO</name>
<dbReference type="InterPro" id="IPR015421">
    <property type="entry name" value="PyrdxlP-dep_Trfase_major"/>
</dbReference>
<dbReference type="Pfam" id="PF00392">
    <property type="entry name" value="GntR"/>
    <property type="match status" value="1"/>
</dbReference>
<evidence type="ECO:0000256" key="3">
    <source>
        <dbReference type="ARBA" id="ARBA00023015"/>
    </source>
</evidence>
<dbReference type="PANTHER" id="PTHR46577">
    <property type="entry name" value="HTH-TYPE TRANSCRIPTIONAL REGULATORY PROTEIN GABR"/>
    <property type="match status" value="1"/>
</dbReference>
<keyword evidence="8" id="KW-0032">Aminotransferase</keyword>
<feature type="region of interest" description="Disordered" evidence="6">
    <location>
        <begin position="94"/>
        <end position="138"/>
    </location>
</feature>
<evidence type="ECO:0000256" key="6">
    <source>
        <dbReference type="SAM" id="MobiDB-lite"/>
    </source>
</evidence>